<evidence type="ECO:0000256" key="4">
    <source>
        <dbReference type="ARBA" id="ARBA00022692"/>
    </source>
</evidence>
<name>A0A1C7D6K3_9SPHN</name>
<dbReference type="AlphaFoldDB" id="A0A1C7D6K3"/>
<evidence type="ECO:0000313" key="8">
    <source>
        <dbReference type="EMBL" id="ANU06933.1"/>
    </source>
</evidence>
<gene>
    <name evidence="8" type="ORF">A6F65_00611</name>
</gene>
<evidence type="ECO:0000256" key="6">
    <source>
        <dbReference type="ARBA" id="ARBA00023136"/>
    </source>
</evidence>
<keyword evidence="5 7" id="KW-1133">Transmembrane helix</keyword>
<evidence type="ECO:0000313" key="9">
    <source>
        <dbReference type="Proteomes" id="UP000092698"/>
    </source>
</evidence>
<keyword evidence="6 7" id="KW-0472">Membrane</keyword>
<sequence length="88" mass="9193">MGVLFLIIVGAILGWLASIITRAESRQAILLNVGVGIAGAFIAGLVLNPLFGGHSLLGQRYDVLALLIALLGSVIFLVALNLTRRVKG</sequence>
<comment type="similarity">
    <text evidence="2">Belongs to the UPF0410 family.</text>
</comment>
<evidence type="ECO:0000256" key="2">
    <source>
        <dbReference type="ARBA" id="ARBA00011006"/>
    </source>
</evidence>
<dbReference type="OrthoDB" id="964123at2"/>
<dbReference type="EMBL" id="CP016545">
    <property type="protein sequence ID" value="ANU06933.1"/>
    <property type="molecule type" value="Genomic_DNA"/>
</dbReference>
<dbReference type="PANTHER" id="PTHR33884:SF3">
    <property type="entry name" value="UPF0410 PROTEIN YMGE"/>
    <property type="match status" value="1"/>
</dbReference>
<dbReference type="RefSeq" id="WP_067785858.1">
    <property type="nucleotide sequence ID" value="NZ_CP016545.1"/>
</dbReference>
<evidence type="ECO:0000256" key="3">
    <source>
        <dbReference type="ARBA" id="ARBA00022475"/>
    </source>
</evidence>
<reference evidence="8 9" key="1">
    <citation type="submission" date="2016-07" db="EMBL/GenBank/DDBJ databases">
        <title>Complete genome sequence of Altererythrobacter namhicola JCM 16345T, containing esterase-encoding genes.</title>
        <authorList>
            <person name="Cheng H."/>
            <person name="Wu Y.-H."/>
            <person name="Jian S.-L."/>
            <person name="Huo Y.-Y."/>
            <person name="Wang C.-S."/>
            <person name="Xu X.-W."/>
        </authorList>
    </citation>
    <scope>NUCLEOTIDE SEQUENCE [LARGE SCALE GENOMIC DNA]</scope>
    <source>
        <strain evidence="8 9">JCM 16345</strain>
    </source>
</reference>
<accession>A0A1C7D6K3</accession>
<dbReference type="KEGG" id="anh:A6F65_00611"/>
<evidence type="ECO:0000256" key="5">
    <source>
        <dbReference type="ARBA" id="ARBA00022989"/>
    </source>
</evidence>
<keyword evidence="3" id="KW-1003">Cell membrane</keyword>
<evidence type="ECO:0008006" key="10">
    <source>
        <dbReference type="Google" id="ProtNLM"/>
    </source>
</evidence>
<dbReference type="PANTHER" id="PTHR33884">
    <property type="entry name" value="UPF0410 PROTEIN YMGE"/>
    <property type="match status" value="1"/>
</dbReference>
<feature type="transmembrane region" description="Helical" evidence="7">
    <location>
        <begin position="6"/>
        <end position="23"/>
    </location>
</feature>
<protein>
    <recommendedName>
        <fullName evidence="10">Transglycosylase associated protein</fullName>
    </recommendedName>
</protein>
<feature type="transmembrane region" description="Helical" evidence="7">
    <location>
        <begin position="30"/>
        <end position="51"/>
    </location>
</feature>
<comment type="subcellular location">
    <subcellularLocation>
        <location evidence="1">Cell membrane</location>
        <topology evidence="1">Multi-pass membrane protein</topology>
    </subcellularLocation>
</comment>
<keyword evidence="9" id="KW-1185">Reference proteome</keyword>
<organism evidence="8 9">
    <name type="scientific">Paraurantiacibacter namhicola</name>
    <dbReference type="NCBI Taxonomy" id="645517"/>
    <lineage>
        <taxon>Bacteria</taxon>
        <taxon>Pseudomonadati</taxon>
        <taxon>Pseudomonadota</taxon>
        <taxon>Alphaproteobacteria</taxon>
        <taxon>Sphingomonadales</taxon>
        <taxon>Erythrobacteraceae</taxon>
        <taxon>Paraurantiacibacter</taxon>
    </lineage>
</organism>
<dbReference type="Proteomes" id="UP000092698">
    <property type="component" value="Chromosome"/>
</dbReference>
<keyword evidence="4 7" id="KW-0812">Transmembrane</keyword>
<evidence type="ECO:0000256" key="7">
    <source>
        <dbReference type="SAM" id="Phobius"/>
    </source>
</evidence>
<feature type="transmembrane region" description="Helical" evidence="7">
    <location>
        <begin position="63"/>
        <end position="82"/>
    </location>
</feature>
<evidence type="ECO:0000256" key="1">
    <source>
        <dbReference type="ARBA" id="ARBA00004651"/>
    </source>
</evidence>
<dbReference type="GO" id="GO:0005886">
    <property type="term" value="C:plasma membrane"/>
    <property type="evidence" value="ECO:0007669"/>
    <property type="project" value="UniProtKB-SubCell"/>
</dbReference>
<proteinExistence type="inferred from homology"/>
<dbReference type="STRING" id="645517.A6F65_00611"/>
<dbReference type="InterPro" id="IPR007341">
    <property type="entry name" value="Transgly_assoc"/>
</dbReference>